<dbReference type="OrthoDB" id="4803789at2"/>
<sequence length="110" mass="12075">MDRTGFQIMVRGRFEGLADDARAGLLAEVAEHDVFAARFTEDGTLTYDATITWFTFRYLVHAENAESAEATALDLATTALSGAGRAHGDLRCTTTDMALLKINRKKSAFR</sequence>
<protein>
    <submittedName>
        <fullName evidence="1">Uncharacterized protein</fullName>
    </submittedName>
</protein>
<reference evidence="1 2" key="1">
    <citation type="submission" date="2018-03" db="EMBL/GenBank/DDBJ databases">
        <title>Genomic Encyclopedia of Archaeal and Bacterial Type Strains, Phase II (KMG-II): from individual species to whole genera.</title>
        <authorList>
            <person name="Goeker M."/>
        </authorList>
    </citation>
    <scope>NUCLEOTIDE SEQUENCE [LARGE SCALE GENOMIC DNA]</scope>
    <source>
        <strain evidence="1 2">DSM 45312</strain>
    </source>
</reference>
<accession>A0A2P8CF37</accession>
<organism evidence="1 2">
    <name type="scientific">Murinocardiopsis flavida</name>
    <dbReference type="NCBI Taxonomy" id="645275"/>
    <lineage>
        <taxon>Bacteria</taxon>
        <taxon>Bacillati</taxon>
        <taxon>Actinomycetota</taxon>
        <taxon>Actinomycetes</taxon>
        <taxon>Streptosporangiales</taxon>
        <taxon>Nocardiopsidaceae</taxon>
        <taxon>Murinocardiopsis</taxon>
    </lineage>
</organism>
<proteinExistence type="predicted"/>
<dbReference type="RefSeq" id="WP_106586976.1">
    <property type="nucleotide sequence ID" value="NZ_PYGA01000040.1"/>
</dbReference>
<comment type="caution">
    <text evidence="1">The sequence shown here is derived from an EMBL/GenBank/DDBJ whole genome shotgun (WGS) entry which is preliminary data.</text>
</comment>
<name>A0A2P8CF37_9ACTN</name>
<dbReference type="EMBL" id="PYGA01000040">
    <property type="protein sequence ID" value="PSK83581.1"/>
    <property type="molecule type" value="Genomic_DNA"/>
</dbReference>
<keyword evidence="2" id="KW-1185">Reference proteome</keyword>
<evidence type="ECO:0000313" key="2">
    <source>
        <dbReference type="Proteomes" id="UP000240542"/>
    </source>
</evidence>
<dbReference type="Proteomes" id="UP000240542">
    <property type="component" value="Unassembled WGS sequence"/>
</dbReference>
<dbReference type="InterPro" id="IPR045778">
    <property type="entry name" value="DUF6204"/>
</dbReference>
<dbReference type="Pfam" id="PF19707">
    <property type="entry name" value="DUF6204"/>
    <property type="match status" value="1"/>
</dbReference>
<gene>
    <name evidence="1" type="ORF">CLV63_14033</name>
</gene>
<evidence type="ECO:0000313" key="1">
    <source>
        <dbReference type="EMBL" id="PSK83581.1"/>
    </source>
</evidence>
<dbReference type="AlphaFoldDB" id="A0A2P8CF37"/>